<evidence type="ECO:0000313" key="9">
    <source>
        <dbReference type="EMBL" id="RHA75548.1"/>
    </source>
</evidence>
<proteinExistence type="predicted"/>
<evidence type="ECO:0000256" key="3">
    <source>
        <dbReference type="ARBA" id="ARBA00022452"/>
    </source>
</evidence>
<evidence type="ECO:0000256" key="6">
    <source>
        <dbReference type="ARBA" id="ARBA00023136"/>
    </source>
</evidence>
<keyword evidence="4" id="KW-0812">Transmembrane</keyword>
<feature type="signal peptide" evidence="8">
    <location>
        <begin position="1"/>
        <end position="21"/>
    </location>
</feature>
<keyword evidence="3" id="KW-1134">Transmembrane beta strand</keyword>
<evidence type="ECO:0000256" key="8">
    <source>
        <dbReference type="SAM" id="SignalP"/>
    </source>
</evidence>
<keyword evidence="9" id="KW-0675">Receptor</keyword>
<dbReference type="GO" id="GO:0009279">
    <property type="term" value="C:cell outer membrane"/>
    <property type="evidence" value="ECO:0007669"/>
    <property type="project" value="UniProtKB-SubCell"/>
</dbReference>
<keyword evidence="2" id="KW-0813">Transport</keyword>
<evidence type="ECO:0000256" key="2">
    <source>
        <dbReference type="ARBA" id="ARBA00022448"/>
    </source>
</evidence>
<dbReference type="EMBL" id="QSFT01000015">
    <property type="protein sequence ID" value="RHA75548.1"/>
    <property type="molecule type" value="Genomic_DNA"/>
</dbReference>
<dbReference type="AlphaFoldDB" id="A0A413SZT3"/>
<gene>
    <name evidence="9" type="ORF">DW921_08275</name>
</gene>
<keyword evidence="6" id="KW-0472">Membrane</keyword>
<keyword evidence="5 8" id="KW-0732">Signal</keyword>
<comment type="subcellular location">
    <subcellularLocation>
        <location evidence="1">Cell outer membrane</location>
        <topology evidence="1">Multi-pass membrane protein</topology>
    </subcellularLocation>
</comment>
<evidence type="ECO:0000256" key="4">
    <source>
        <dbReference type="ARBA" id="ARBA00022692"/>
    </source>
</evidence>
<dbReference type="Gene3D" id="2.40.170.20">
    <property type="entry name" value="TonB-dependent receptor, beta-barrel domain"/>
    <property type="match status" value="1"/>
</dbReference>
<dbReference type="SUPFAM" id="SSF56935">
    <property type="entry name" value="Porins"/>
    <property type="match status" value="1"/>
</dbReference>
<evidence type="ECO:0000256" key="7">
    <source>
        <dbReference type="ARBA" id="ARBA00023237"/>
    </source>
</evidence>
<evidence type="ECO:0000256" key="1">
    <source>
        <dbReference type="ARBA" id="ARBA00004571"/>
    </source>
</evidence>
<dbReference type="InterPro" id="IPR036942">
    <property type="entry name" value="Beta-barrel_TonB_sf"/>
</dbReference>
<dbReference type="GO" id="GO:0015344">
    <property type="term" value="F:siderophore uptake transmembrane transporter activity"/>
    <property type="evidence" value="ECO:0007669"/>
    <property type="project" value="TreeGrafter"/>
</dbReference>
<name>A0A413SZT3_9BACT</name>
<organism evidence="9 10">
    <name type="scientific">Phocaeicola coprophilus</name>
    <dbReference type="NCBI Taxonomy" id="387090"/>
    <lineage>
        <taxon>Bacteria</taxon>
        <taxon>Pseudomonadati</taxon>
        <taxon>Bacteroidota</taxon>
        <taxon>Bacteroidia</taxon>
        <taxon>Bacteroidales</taxon>
        <taxon>Bacteroidaceae</taxon>
        <taxon>Phocaeicola</taxon>
    </lineage>
</organism>
<feature type="chain" id="PRO_5019308918" evidence="8">
    <location>
        <begin position="22"/>
        <end position="758"/>
    </location>
</feature>
<dbReference type="GO" id="GO:0044718">
    <property type="term" value="P:siderophore transmembrane transport"/>
    <property type="evidence" value="ECO:0007669"/>
    <property type="project" value="TreeGrafter"/>
</dbReference>
<keyword evidence="7" id="KW-0998">Cell outer membrane</keyword>
<reference evidence="9 10" key="1">
    <citation type="submission" date="2018-08" db="EMBL/GenBank/DDBJ databases">
        <title>A genome reference for cultivated species of the human gut microbiota.</title>
        <authorList>
            <person name="Zou Y."/>
            <person name="Xue W."/>
            <person name="Luo G."/>
        </authorList>
    </citation>
    <scope>NUCLEOTIDE SEQUENCE [LARGE SCALE GENOMIC DNA]</scope>
    <source>
        <strain evidence="9 10">AM42-38</strain>
    </source>
</reference>
<dbReference type="Proteomes" id="UP000283855">
    <property type="component" value="Unassembled WGS sequence"/>
</dbReference>
<dbReference type="RefSeq" id="WP_118400449.1">
    <property type="nucleotide sequence ID" value="NZ_CABJGD010000015.1"/>
</dbReference>
<dbReference type="PANTHER" id="PTHR30069:SF29">
    <property type="entry name" value="HEMOGLOBIN AND HEMOGLOBIN-HAPTOGLOBIN-BINDING PROTEIN 1-RELATED"/>
    <property type="match status" value="1"/>
</dbReference>
<accession>A0A413SZT3</accession>
<evidence type="ECO:0000256" key="5">
    <source>
        <dbReference type="ARBA" id="ARBA00022729"/>
    </source>
</evidence>
<dbReference type="PANTHER" id="PTHR30069">
    <property type="entry name" value="TONB-DEPENDENT OUTER MEMBRANE RECEPTOR"/>
    <property type="match status" value="1"/>
</dbReference>
<sequence length="758" mass="85244">MKKNFLPFAMCAVFLSVSANASAQRDARQADKKVISNDSLEVKKAKGSERNVMLNASDATKPREIQIGLPSEDVNVYENGLPAVYSSAVHKLQYHWRSDASLGEVGLMTPSESAIRTGNIAYSVDSSSKLGQKEFKGILNYKANHFGLQQFDLNVSGGIGNNWLYSGSVYQTFDPGTFDVKFDEYADRMQIYRAGLTRLFNNRKGKASLMYKYAYSRNSGNELNAAPFIYVGDGSIKEIPGFEPGLASYGPTSGEIEYLDIMDGKMKKANLRDLEDNRSHEVTFLTDYTFDSGLKWNLDMKYMTAPEANYVDFGGSTISELTESDGYTLSDGTPYAGLVEGRRTWLHFGKVKNFLVTSELAQRFGNHQMRLGLNEWYYHLDYHSSSFQWTGSVQEYPEILTAPDGSRFRGFNELSPEYTKGYENKLALYLTDDWQVSPKLNIYYGARLEYYRMSADQIAHSRYSGFYIGDTAPDGEVITPAKVTKDKLNYAATARVTYNVTKQFGLTADGTVATRYPRINEYAGTGPTEEQYKRVTIPLVRGGLFYKNDWLDLTSMVTYIAKTNNIDQQNLTKPGTSEGKTVLLIYDIQTLGWTTSAEIDPFKGFHLHALFTYQKPVYKNYSASVTFNDGTQMGVNANNMIVKEIPQTLIELDPSYNITKDLRLWLSFRYFGKTYANLQEALYFNGRWETFGGVNWAVNKHLDLGVTVVNFLNQKGAKGTISGSELITKDEASQYAGCYMSGSYLRPFTVEFSASLKF</sequence>
<dbReference type="InterPro" id="IPR039426">
    <property type="entry name" value="TonB-dep_rcpt-like"/>
</dbReference>
<comment type="caution">
    <text evidence="9">The sequence shown here is derived from an EMBL/GenBank/DDBJ whole genome shotgun (WGS) entry which is preliminary data.</text>
</comment>
<protein>
    <submittedName>
        <fullName evidence="9">TonB-dependent receptor</fullName>
    </submittedName>
</protein>
<evidence type="ECO:0000313" key="10">
    <source>
        <dbReference type="Proteomes" id="UP000283855"/>
    </source>
</evidence>